<evidence type="ECO:0000259" key="3">
    <source>
        <dbReference type="Pfam" id="PF00501"/>
    </source>
</evidence>
<reference evidence="5 6" key="1">
    <citation type="submission" date="2019-11" db="EMBL/GenBank/DDBJ databases">
        <title>Gordonia sp. nov., a novel actinobacterium isolated from mangrove soil in Hainan.</title>
        <authorList>
            <person name="Huang X."/>
            <person name="Xie Y."/>
            <person name="Chu X."/>
            <person name="Xiao K."/>
        </authorList>
    </citation>
    <scope>NUCLEOTIDE SEQUENCE [LARGE SCALE GENOMIC DNA]</scope>
    <source>
        <strain evidence="5 6">HNM0687</strain>
    </source>
</reference>
<evidence type="ECO:0000313" key="6">
    <source>
        <dbReference type="Proteomes" id="UP000475545"/>
    </source>
</evidence>
<evidence type="ECO:0000259" key="4">
    <source>
        <dbReference type="Pfam" id="PF13193"/>
    </source>
</evidence>
<dbReference type="Gene3D" id="3.40.50.12780">
    <property type="entry name" value="N-terminal domain of ligase-like"/>
    <property type="match status" value="1"/>
</dbReference>
<dbReference type="EMBL" id="WMBR01000009">
    <property type="protein sequence ID" value="MXP24211.1"/>
    <property type="molecule type" value="Genomic_DNA"/>
</dbReference>
<dbReference type="AlphaFoldDB" id="A0A6L7GY89"/>
<evidence type="ECO:0000313" key="5">
    <source>
        <dbReference type="EMBL" id="MXP24211.1"/>
    </source>
</evidence>
<feature type="domain" description="AMP-dependent synthetase/ligase" evidence="3">
    <location>
        <begin position="9"/>
        <end position="358"/>
    </location>
</feature>
<comment type="similarity">
    <text evidence="1">Belongs to the ATP-dependent AMP-binding enzyme family.</text>
</comment>
<keyword evidence="2" id="KW-0436">Ligase</keyword>
<accession>A0A6L7GY89</accession>
<dbReference type="Pfam" id="PF00501">
    <property type="entry name" value="AMP-binding"/>
    <property type="match status" value="1"/>
</dbReference>
<dbReference type="Proteomes" id="UP000475545">
    <property type="component" value="Unassembled WGS sequence"/>
</dbReference>
<dbReference type="InterPro" id="IPR042099">
    <property type="entry name" value="ANL_N_sf"/>
</dbReference>
<dbReference type="GO" id="GO:0006631">
    <property type="term" value="P:fatty acid metabolic process"/>
    <property type="evidence" value="ECO:0007669"/>
    <property type="project" value="TreeGrafter"/>
</dbReference>
<dbReference type="InterPro" id="IPR020845">
    <property type="entry name" value="AMP-binding_CS"/>
</dbReference>
<dbReference type="PANTHER" id="PTHR43201:SF5">
    <property type="entry name" value="MEDIUM-CHAIN ACYL-COA LIGASE ACSF2, MITOCHONDRIAL"/>
    <property type="match status" value="1"/>
</dbReference>
<comment type="caution">
    <text evidence="5">The sequence shown here is derived from an EMBL/GenBank/DDBJ whole genome shotgun (WGS) entry which is preliminary data.</text>
</comment>
<gene>
    <name evidence="5" type="ORF">GIY30_23035</name>
</gene>
<dbReference type="GO" id="GO:0031956">
    <property type="term" value="F:medium-chain fatty acid-CoA ligase activity"/>
    <property type="evidence" value="ECO:0007669"/>
    <property type="project" value="TreeGrafter"/>
</dbReference>
<dbReference type="PROSITE" id="PS00455">
    <property type="entry name" value="AMP_BINDING"/>
    <property type="match status" value="1"/>
</dbReference>
<dbReference type="InterPro" id="IPR045851">
    <property type="entry name" value="AMP-bd_C_sf"/>
</dbReference>
<dbReference type="Pfam" id="PF13193">
    <property type="entry name" value="AMP-binding_C"/>
    <property type="match status" value="1"/>
</dbReference>
<dbReference type="PANTHER" id="PTHR43201">
    <property type="entry name" value="ACYL-COA SYNTHETASE"/>
    <property type="match status" value="1"/>
</dbReference>
<dbReference type="InterPro" id="IPR025110">
    <property type="entry name" value="AMP-bd_C"/>
</dbReference>
<dbReference type="Gene3D" id="3.30.300.30">
    <property type="match status" value="1"/>
</dbReference>
<sequence>MTFAAAVGRKKPLEFAVRDDEHMLTWQEADDWLRPVVNMLQAADLGPYKRVAIVAGNSAHTLLAYVACTLAGASAVAVNSHLTDSEIAFILEDSQSRMVLCDRDRAFVAAEAARASEVSTVAAWGDGRLPTGVVAISDLCTDSREPRTHLAPSRPLVYTSGTTGRPKGVELPHTSWVGGLDIDEHQKRLGEDAMISHGRHLVVGPMYHSGPLASTRFFTGGASVTILDKFDAAALLETIGRDRIKSVFMVPTHFQRLLALPEEKRRSADLSSLEFVLQVGAKCPVRVKEAMIDWLGPIVWESYGASEVGTTCMISSGEWLERPGSVGRAIEPFHAFIRGADGRHAPPGTEGPLWFRDDSGHGIRYTSGYFSGPEFTLGEIGRMDDDGYVWITDRESDMVVSGGVNIYPAEAEQVLIQHPLVSDVACVGIPDEAMGETLAALVVAENALEPPTLLDIEVFSRRLVAGYKLPKLTYLVDDLPRTPVGKLDKRAMRALAARGSAALTPVN</sequence>
<dbReference type="SUPFAM" id="SSF56801">
    <property type="entry name" value="Acetyl-CoA synthetase-like"/>
    <property type="match status" value="1"/>
</dbReference>
<name>A0A6L7GY89_9ACTN</name>
<organism evidence="5 6">
    <name type="scientific">Gordonia mangrovi</name>
    <dbReference type="NCBI Taxonomy" id="2665643"/>
    <lineage>
        <taxon>Bacteria</taxon>
        <taxon>Bacillati</taxon>
        <taxon>Actinomycetota</taxon>
        <taxon>Actinomycetes</taxon>
        <taxon>Mycobacteriales</taxon>
        <taxon>Gordoniaceae</taxon>
        <taxon>Gordonia</taxon>
    </lineage>
</organism>
<keyword evidence="6" id="KW-1185">Reference proteome</keyword>
<evidence type="ECO:0000256" key="2">
    <source>
        <dbReference type="ARBA" id="ARBA00022598"/>
    </source>
</evidence>
<feature type="domain" description="AMP-binding enzyme C-terminal" evidence="4">
    <location>
        <begin position="410"/>
        <end position="486"/>
    </location>
</feature>
<protein>
    <submittedName>
        <fullName evidence="5">AMP-binding protein</fullName>
    </submittedName>
</protein>
<proteinExistence type="inferred from homology"/>
<dbReference type="RefSeq" id="WP_160904403.1">
    <property type="nucleotide sequence ID" value="NZ_CP102850.1"/>
</dbReference>
<evidence type="ECO:0000256" key="1">
    <source>
        <dbReference type="ARBA" id="ARBA00006432"/>
    </source>
</evidence>
<dbReference type="InterPro" id="IPR000873">
    <property type="entry name" value="AMP-dep_synth/lig_dom"/>
</dbReference>